<dbReference type="RefSeq" id="WP_169625494.1">
    <property type="nucleotide sequence ID" value="NZ_JABBNT010000003.1"/>
</dbReference>
<feature type="transmembrane region" description="Helical" evidence="1">
    <location>
        <begin position="26"/>
        <end position="46"/>
    </location>
</feature>
<dbReference type="Pfam" id="PF09489">
    <property type="entry name" value="CbtB"/>
    <property type="match status" value="1"/>
</dbReference>
<reference evidence="2 3" key="1">
    <citation type="submission" date="2020-04" db="EMBL/GenBank/DDBJ databases">
        <title>Rhodospirillaceae bacterium KN72 isolated from deep sea.</title>
        <authorList>
            <person name="Zhang D.-C."/>
        </authorList>
    </citation>
    <scope>NUCLEOTIDE SEQUENCE [LARGE SCALE GENOMIC DNA]</scope>
    <source>
        <strain evidence="2 3">KN72</strain>
    </source>
</reference>
<gene>
    <name evidence="2" type="ORF">HH303_11605</name>
</gene>
<accession>A0A7Y0HFZ6</accession>
<keyword evidence="1" id="KW-1133">Transmembrane helix</keyword>
<organism evidence="2 3">
    <name type="scientific">Pacificispira spongiicola</name>
    <dbReference type="NCBI Taxonomy" id="2729598"/>
    <lineage>
        <taxon>Bacteria</taxon>
        <taxon>Pseudomonadati</taxon>
        <taxon>Pseudomonadota</taxon>
        <taxon>Alphaproteobacteria</taxon>
        <taxon>Rhodospirillales</taxon>
        <taxon>Rhodospirillaceae</taxon>
        <taxon>Pacificispira</taxon>
    </lineage>
</organism>
<comment type="caution">
    <text evidence="2">The sequence shown here is derived from an EMBL/GenBank/DDBJ whole genome shotgun (WGS) entry which is preliminary data.</text>
</comment>
<keyword evidence="1" id="KW-0812">Transmembrane</keyword>
<evidence type="ECO:0000256" key="1">
    <source>
        <dbReference type="SAM" id="Phobius"/>
    </source>
</evidence>
<dbReference type="EMBL" id="JABBNT010000003">
    <property type="protein sequence ID" value="NMM45128.1"/>
    <property type="molecule type" value="Genomic_DNA"/>
</dbReference>
<proteinExistence type="predicted"/>
<dbReference type="InterPro" id="IPR012667">
    <property type="entry name" value="CbtB_put"/>
</dbReference>
<evidence type="ECO:0000313" key="2">
    <source>
        <dbReference type="EMBL" id="NMM45128.1"/>
    </source>
</evidence>
<keyword evidence="1" id="KW-0472">Membrane</keyword>
<name>A0A7Y0HFZ6_9PROT</name>
<dbReference type="AlphaFoldDB" id="A0A7Y0HFZ6"/>
<keyword evidence="3" id="KW-1185">Reference proteome</keyword>
<evidence type="ECO:0000313" key="3">
    <source>
        <dbReference type="Proteomes" id="UP000539372"/>
    </source>
</evidence>
<dbReference type="Proteomes" id="UP000539372">
    <property type="component" value="Unassembled WGS sequence"/>
</dbReference>
<protein>
    <submittedName>
        <fullName evidence="2">CbtB-domain containing protein</fullName>
    </submittedName>
</protein>
<sequence>MSKFQQSQAAVLSHDQAQDHDRVQRLGVALAAALFGIFLFLGVGFAHSETIHNSTHDSRHFYAVPCH</sequence>